<dbReference type="SUPFAM" id="SSF48317">
    <property type="entry name" value="Acid phosphatase/Vanadium-dependent haloperoxidase"/>
    <property type="match status" value="2"/>
</dbReference>
<dbReference type="InterPro" id="IPR000326">
    <property type="entry name" value="PAP2/HPO"/>
</dbReference>
<name>A0ABZ1NGY6_9NOCA</name>
<feature type="transmembrane region" description="Helical" evidence="2">
    <location>
        <begin position="217"/>
        <end position="235"/>
    </location>
</feature>
<feature type="domain" description="Phosphatidic acid phosphatase type 2/haloperoxidase" evidence="3">
    <location>
        <begin position="120"/>
        <end position="232"/>
    </location>
</feature>
<evidence type="ECO:0000256" key="2">
    <source>
        <dbReference type="SAM" id="Phobius"/>
    </source>
</evidence>
<dbReference type="Proteomes" id="UP001621418">
    <property type="component" value="Chromosome"/>
</dbReference>
<dbReference type="EMBL" id="CP109527">
    <property type="protein sequence ID" value="WTY39292.1"/>
    <property type="molecule type" value="Genomic_DNA"/>
</dbReference>
<feature type="transmembrane region" description="Helical" evidence="2">
    <location>
        <begin position="464"/>
        <end position="482"/>
    </location>
</feature>
<feature type="transmembrane region" description="Helical" evidence="2">
    <location>
        <begin position="31"/>
        <end position="56"/>
    </location>
</feature>
<dbReference type="InterPro" id="IPR036938">
    <property type="entry name" value="PAP2/HPO_sf"/>
</dbReference>
<proteinExistence type="predicted"/>
<protein>
    <submittedName>
        <fullName evidence="4">Phosphatase PAP2 family protein</fullName>
    </submittedName>
</protein>
<keyword evidence="5" id="KW-1185">Reference proteome</keyword>
<keyword evidence="2" id="KW-0472">Membrane</keyword>
<feature type="region of interest" description="Disordered" evidence="1">
    <location>
        <begin position="489"/>
        <end position="570"/>
    </location>
</feature>
<feature type="transmembrane region" description="Helical" evidence="2">
    <location>
        <begin position="119"/>
        <end position="137"/>
    </location>
</feature>
<evidence type="ECO:0000313" key="4">
    <source>
        <dbReference type="EMBL" id="WTY39292.1"/>
    </source>
</evidence>
<feature type="transmembrane region" description="Helical" evidence="2">
    <location>
        <begin position="283"/>
        <end position="304"/>
    </location>
</feature>
<dbReference type="RefSeq" id="WP_405151263.1">
    <property type="nucleotide sequence ID" value="NZ_CP109527.1"/>
</dbReference>
<feature type="transmembrane region" description="Helical" evidence="2">
    <location>
        <begin position="157"/>
        <end position="179"/>
    </location>
</feature>
<evidence type="ECO:0000313" key="5">
    <source>
        <dbReference type="Proteomes" id="UP001621418"/>
    </source>
</evidence>
<dbReference type="Pfam" id="PF01569">
    <property type="entry name" value="PAP2"/>
    <property type="match status" value="2"/>
</dbReference>
<accession>A0ABZ1NGY6</accession>
<feature type="transmembrane region" description="Helical" evidence="2">
    <location>
        <begin position="407"/>
        <end position="428"/>
    </location>
</feature>
<feature type="transmembrane region" description="Helical" evidence="2">
    <location>
        <begin position="366"/>
        <end position="387"/>
    </location>
</feature>
<reference evidence="4 5" key="1">
    <citation type="submission" date="2022-10" db="EMBL/GenBank/DDBJ databases">
        <title>The complete genomes of actinobacterial strains from the NBC collection.</title>
        <authorList>
            <person name="Joergensen T.S."/>
            <person name="Alvarez Arevalo M."/>
            <person name="Sterndorff E.B."/>
            <person name="Faurdal D."/>
            <person name="Vuksanovic O."/>
            <person name="Mourched A.-S."/>
            <person name="Charusanti P."/>
            <person name="Shaw S."/>
            <person name="Blin K."/>
            <person name="Weber T."/>
        </authorList>
    </citation>
    <scope>NUCLEOTIDE SEQUENCE [LARGE SCALE GENOMIC DNA]</scope>
    <source>
        <strain evidence="4 5">NBC_01413</strain>
    </source>
</reference>
<organism evidence="4 5">
    <name type="scientific">Nocardia salmonicida</name>
    <dbReference type="NCBI Taxonomy" id="53431"/>
    <lineage>
        <taxon>Bacteria</taxon>
        <taxon>Bacillati</taxon>
        <taxon>Actinomycetota</taxon>
        <taxon>Actinomycetes</taxon>
        <taxon>Mycobacteriales</taxon>
        <taxon>Nocardiaceae</taxon>
        <taxon>Nocardia</taxon>
    </lineage>
</organism>
<feature type="transmembrane region" description="Helical" evidence="2">
    <location>
        <begin position="435"/>
        <end position="458"/>
    </location>
</feature>
<evidence type="ECO:0000259" key="3">
    <source>
        <dbReference type="SMART" id="SM00014"/>
    </source>
</evidence>
<feature type="domain" description="Phosphatidic acid phosphatase type 2/haloperoxidase" evidence="3">
    <location>
        <begin position="368"/>
        <end position="479"/>
    </location>
</feature>
<gene>
    <name evidence="4" type="ORF">OG308_16385</name>
</gene>
<feature type="transmembrane region" description="Helical" evidence="2">
    <location>
        <begin position="94"/>
        <end position="112"/>
    </location>
</feature>
<dbReference type="PANTHER" id="PTHR14969:SF13">
    <property type="entry name" value="AT30094P"/>
    <property type="match status" value="1"/>
</dbReference>
<feature type="transmembrane region" description="Helical" evidence="2">
    <location>
        <begin position="191"/>
        <end position="211"/>
    </location>
</feature>
<dbReference type="CDD" id="cd03392">
    <property type="entry name" value="PAP2_like_2"/>
    <property type="match status" value="2"/>
</dbReference>
<sequence>MSVDQRDGDVATGADSSVVARHSEAEAAERFAVRSAAALLGAVGIGIGFGVLTALVRTRWEPMQTADQTVTDHLVAVVADNKALQSIVTGITELGATSTLVVVLTVATIWLLVRRLPRLAVYVVLTAAGGLILNPVVKELVARLRPVVDEPVYTTDGWSFPSGHAMSSLVCYGVVLLVFTPTWQAGARRAATVFAVGIVIAIGVSRIALGVHYLTDILGGWLLGTLWLVLATVAFHRWRRDARVDSTGPLPGDVAPAEEDDLRPVPVQHPPTLPHPWQGIGELAVAWVLLVGGLVGIGILVRTLDTDTAVLGWDHRVVAMLAEHRNSTLTSILDVFGEIGNTIAIITVALIVAALAVGIARSWRPVLFLGMALLGEITLFLTTAAIVDRDRPRVAHLNPDLPPTASFPSGHVAAALTLYAGTAALVWATTRRWQYRVFAAAALLIPALVAAQRLYAGAHHPTDIIGSILLSSIWTAIVWWVVRPVSTGDRRHSHRLGLPGAVHPRADRRPNRPGPPRPAHGDAEDALSPARPAVAVHPRRPVQAGPKTRSGPRHHGFDTVSISDSGMLDG</sequence>
<feature type="transmembrane region" description="Helical" evidence="2">
    <location>
        <begin position="339"/>
        <end position="359"/>
    </location>
</feature>
<keyword evidence="2" id="KW-1133">Transmembrane helix</keyword>
<dbReference type="PANTHER" id="PTHR14969">
    <property type="entry name" value="SPHINGOSINE-1-PHOSPHATE PHOSPHOHYDROLASE"/>
    <property type="match status" value="1"/>
</dbReference>
<dbReference type="Gene3D" id="1.20.144.10">
    <property type="entry name" value="Phosphatidic acid phosphatase type 2/haloperoxidase"/>
    <property type="match status" value="3"/>
</dbReference>
<evidence type="ECO:0000256" key="1">
    <source>
        <dbReference type="SAM" id="MobiDB-lite"/>
    </source>
</evidence>
<keyword evidence="2" id="KW-0812">Transmembrane</keyword>
<dbReference type="SMART" id="SM00014">
    <property type="entry name" value="acidPPc"/>
    <property type="match status" value="2"/>
</dbReference>